<evidence type="ECO:0000313" key="7">
    <source>
        <dbReference type="Proteomes" id="UP000055045"/>
    </source>
</evidence>
<reference evidence="6 7" key="1">
    <citation type="submission" date="2015-10" db="EMBL/GenBank/DDBJ databases">
        <title>Genome sequencing of Penicillium freii.</title>
        <authorList>
            <person name="Nguyen H.D."/>
            <person name="Visagie C.M."/>
            <person name="Seifert K.A."/>
        </authorList>
    </citation>
    <scope>NUCLEOTIDE SEQUENCE [LARGE SCALE GENOMIC DNA]</scope>
    <source>
        <strain evidence="6 7">DAOM 242723</strain>
    </source>
</reference>
<comment type="caution">
    <text evidence="6">The sequence shown here is derived from an EMBL/GenBank/DDBJ whole genome shotgun (WGS) entry which is preliminary data.</text>
</comment>
<keyword evidence="3" id="KW-0862">Zinc</keyword>
<dbReference type="Proteomes" id="UP000055045">
    <property type="component" value="Unassembled WGS sequence"/>
</dbReference>
<keyword evidence="1" id="KW-0479">Metal-binding</keyword>
<gene>
    <name evidence="6" type="ORF">ACN42_g5257</name>
</gene>
<dbReference type="OrthoDB" id="432970at2759"/>
<dbReference type="STRING" id="48697.A0A101MJR5"/>
<dbReference type="PROSITE" id="PS50865">
    <property type="entry name" value="ZF_MYND_2"/>
    <property type="match status" value="1"/>
</dbReference>
<evidence type="ECO:0000256" key="1">
    <source>
        <dbReference type="ARBA" id="ARBA00022723"/>
    </source>
</evidence>
<evidence type="ECO:0000256" key="3">
    <source>
        <dbReference type="ARBA" id="ARBA00022833"/>
    </source>
</evidence>
<dbReference type="EMBL" id="LLXE01000119">
    <property type="protein sequence ID" value="KUM61846.1"/>
    <property type="molecule type" value="Genomic_DNA"/>
</dbReference>
<dbReference type="SUPFAM" id="SSF144232">
    <property type="entry name" value="HIT/MYND zinc finger-like"/>
    <property type="match status" value="1"/>
</dbReference>
<organism evidence="6 7">
    <name type="scientific">Penicillium freii</name>
    <dbReference type="NCBI Taxonomy" id="48697"/>
    <lineage>
        <taxon>Eukaryota</taxon>
        <taxon>Fungi</taxon>
        <taxon>Dikarya</taxon>
        <taxon>Ascomycota</taxon>
        <taxon>Pezizomycotina</taxon>
        <taxon>Eurotiomycetes</taxon>
        <taxon>Eurotiomycetidae</taxon>
        <taxon>Eurotiales</taxon>
        <taxon>Aspergillaceae</taxon>
        <taxon>Penicillium</taxon>
    </lineage>
</organism>
<accession>A0A101MJR5</accession>
<evidence type="ECO:0000313" key="6">
    <source>
        <dbReference type="EMBL" id="KUM61846.1"/>
    </source>
</evidence>
<dbReference type="AlphaFoldDB" id="A0A101MJR5"/>
<keyword evidence="2 4" id="KW-0863">Zinc-finger</keyword>
<evidence type="ECO:0000259" key="5">
    <source>
        <dbReference type="PROSITE" id="PS50865"/>
    </source>
</evidence>
<dbReference type="InterPro" id="IPR002893">
    <property type="entry name" value="Znf_MYND"/>
</dbReference>
<evidence type="ECO:0000256" key="4">
    <source>
        <dbReference type="PROSITE-ProRule" id="PRU00134"/>
    </source>
</evidence>
<dbReference type="PROSITE" id="PS01360">
    <property type="entry name" value="ZF_MYND_1"/>
    <property type="match status" value="1"/>
</dbReference>
<dbReference type="Pfam" id="PF01753">
    <property type="entry name" value="zf-MYND"/>
    <property type="match status" value="1"/>
</dbReference>
<proteinExistence type="predicted"/>
<feature type="domain" description="MYND-type" evidence="5">
    <location>
        <begin position="178"/>
        <end position="219"/>
    </location>
</feature>
<evidence type="ECO:0000256" key="2">
    <source>
        <dbReference type="ARBA" id="ARBA00022771"/>
    </source>
</evidence>
<name>A0A101MJR5_PENFR</name>
<protein>
    <recommendedName>
        <fullName evidence="5">MYND-type domain-containing protein</fullName>
    </recommendedName>
</protein>
<dbReference type="GO" id="GO:0008270">
    <property type="term" value="F:zinc ion binding"/>
    <property type="evidence" value="ECO:0007669"/>
    <property type="project" value="UniProtKB-KW"/>
</dbReference>
<dbReference type="Gene3D" id="6.10.140.2220">
    <property type="match status" value="1"/>
</dbReference>
<keyword evidence="7" id="KW-1185">Reference proteome</keyword>
<sequence>MASVTASQLRSFNALQRPERDAFGAPNHYHFAVKALPGGVPGEAVFLTNPYNHHIECEGRSRISPLSPDEQAKIIVPLLLEAFVNRFDEPGVIYQMGSNMEPFAPFTWSTTDESLAQAVSRRCQAIGVRRELCDVAVTTAEELGSAEACWAKWSKSLVEAMATYNLPDDGVENIEMTCENCGFTPSMAKPLHPCTRCLQVSYCSVECQSANAEAHGLKCAADINY</sequence>